<evidence type="ECO:0000256" key="7">
    <source>
        <dbReference type="ARBA" id="ARBA00023237"/>
    </source>
</evidence>
<keyword evidence="5 8" id="KW-0732">Signal</keyword>
<dbReference type="GO" id="GO:0009279">
    <property type="term" value="C:cell outer membrane"/>
    <property type="evidence" value="ECO:0007669"/>
    <property type="project" value="UniProtKB-SubCell"/>
</dbReference>
<comment type="similarity">
    <text evidence="2">Belongs to the OmpP1/FadL family.</text>
</comment>
<evidence type="ECO:0000256" key="1">
    <source>
        <dbReference type="ARBA" id="ARBA00004571"/>
    </source>
</evidence>
<evidence type="ECO:0000256" key="6">
    <source>
        <dbReference type="ARBA" id="ARBA00023136"/>
    </source>
</evidence>
<accession>A0A1E7YKT0</accession>
<evidence type="ECO:0000256" key="2">
    <source>
        <dbReference type="ARBA" id="ARBA00008163"/>
    </source>
</evidence>
<gene>
    <name evidence="9" type="ORF">BAE27_12060</name>
</gene>
<dbReference type="SUPFAM" id="SSF56935">
    <property type="entry name" value="Porins"/>
    <property type="match status" value="1"/>
</dbReference>
<dbReference type="RefSeq" id="WP_070114644.1">
    <property type="nucleotide sequence ID" value="NZ_LZYE01000342.1"/>
</dbReference>
<dbReference type="Pfam" id="PF03349">
    <property type="entry name" value="Toluene_X"/>
    <property type="match status" value="1"/>
</dbReference>
<dbReference type="EMBL" id="LZYE01000342">
    <property type="protein sequence ID" value="OFC30235.1"/>
    <property type="molecule type" value="Genomic_DNA"/>
</dbReference>
<evidence type="ECO:0000313" key="9">
    <source>
        <dbReference type="EMBL" id="OFC30235.1"/>
    </source>
</evidence>
<keyword evidence="4" id="KW-0812">Transmembrane</keyword>
<feature type="signal peptide" evidence="8">
    <location>
        <begin position="1"/>
        <end position="24"/>
    </location>
</feature>
<protein>
    <recommendedName>
        <fullName evidence="11">Membrane protein involved in aromatic hydrocarbon degradation</fullName>
    </recommendedName>
</protein>
<name>A0A1E7YKT0_9PROT</name>
<feature type="chain" id="PRO_5009208997" description="Membrane protein involved in aromatic hydrocarbon degradation" evidence="8">
    <location>
        <begin position="25"/>
        <end position="438"/>
    </location>
</feature>
<evidence type="ECO:0000256" key="8">
    <source>
        <dbReference type="SAM" id="SignalP"/>
    </source>
</evidence>
<comment type="caution">
    <text evidence="9">The sequence shown here is derived from an EMBL/GenBank/DDBJ whole genome shotgun (WGS) entry which is preliminary data.</text>
</comment>
<proteinExistence type="inferred from homology"/>
<organism evidence="9 10">
    <name type="scientific">Acidithiobacillus caldus</name>
    <dbReference type="NCBI Taxonomy" id="33059"/>
    <lineage>
        <taxon>Bacteria</taxon>
        <taxon>Pseudomonadati</taxon>
        <taxon>Pseudomonadota</taxon>
        <taxon>Acidithiobacillia</taxon>
        <taxon>Acidithiobacillales</taxon>
        <taxon>Acidithiobacillaceae</taxon>
        <taxon>Acidithiobacillus</taxon>
    </lineage>
</organism>
<keyword evidence="3" id="KW-1134">Transmembrane beta strand</keyword>
<evidence type="ECO:0000256" key="3">
    <source>
        <dbReference type="ARBA" id="ARBA00022452"/>
    </source>
</evidence>
<keyword evidence="6" id="KW-0472">Membrane</keyword>
<dbReference type="PANTHER" id="PTHR35093">
    <property type="entry name" value="OUTER MEMBRANE PROTEIN NMB0088-RELATED"/>
    <property type="match status" value="1"/>
</dbReference>
<dbReference type="PANTHER" id="PTHR35093:SF8">
    <property type="entry name" value="OUTER MEMBRANE PROTEIN NMB0088-RELATED"/>
    <property type="match status" value="1"/>
</dbReference>
<reference evidence="9 10" key="1">
    <citation type="submission" date="2016-06" db="EMBL/GenBank/DDBJ databases">
        <title>Gene turnover analysis identifies the evolutionary adaptation of the extremophile Acidithiobacillus caldus.</title>
        <authorList>
            <person name="Zhang X."/>
        </authorList>
    </citation>
    <scope>NUCLEOTIDE SEQUENCE [LARGE SCALE GENOMIC DNA]</scope>
    <source>
        <strain evidence="9 10">DX</strain>
    </source>
</reference>
<dbReference type="InterPro" id="IPR005017">
    <property type="entry name" value="OMPP1/FadL/TodX"/>
</dbReference>
<dbReference type="AlphaFoldDB" id="A0A1E7YKT0"/>
<sequence>MRRSVLAVAVSGALAIGGVGVAEATTGYQLDGIGQYQVGMGGAVVAAPGDPMTAISNPAGLADIKPQVAFSAEVFNPTRSANFGFGEIGSHTNVYAVPSLGFAAPVGGGLVFGGGMYGTSGLGTNYIQSIPPTFQQTLHGNTLIASSNLQQFVFAPALAMKVNKHLSVGAALDIGYESASFQEQFGNSQTLTQSGFNLSSPSAAYGVGLTLGFLYKVNPMVTLGLTYKTPQIYTPLNWQESSEFFPAYFNSKTGQVTGATGRAGEYSAHLNYPQQIAIGLAIRPIPQWLVSIEGQWINWKNTLNQFTIYGPWNGTNSVSLPVHWRNEYVFNFGTQYDVTPGFQVRAGYVYGSNPVPNADTAANLIFPAIVTNAITFGATEKLGMGWKLTEAYMHSFSNTIQGGPLLDGLQNYVQAGYVQNTSSTLTENSYGIQIGYDF</sequence>
<evidence type="ECO:0000256" key="4">
    <source>
        <dbReference type="ARBA" id="ARBA00022692"/>
    </source>
</evidence>
<dbReference type="Gene3D" id="2.40.160.60">
    <property type="entry name" value="Outer membrane protein transport protein (OMPP1/FadL/TodX)"/>
    <property type="match status" value="1"/>
</dbReference>
<evidence type="ECO:0000313" key="10">
    <source>
        <dbReference type="Proteomes" id="UP000175616"/>
    </source>
</evidence>
<comment type="subcellular location">
    <subcellularLocation>
        <location evidence="1">Cell outer membrane</location>
        <topology evidence="1">Multi-pass membrane protein</topology>
    </subcellularLocation>
</comment>
<dbReference type="Proteomes" id="UP000175616">
    <property type="component" value="Unassembled WGS sequence"/>
</dbReference>
<evidence type="ECO:0000256" key="5">
    <source>
        <dbReference type="ARBA" id="ARBA00022729"/>
    </source>
</evidence>
<dbReference type="GO" id="GO:0015483">
    <property type="term" value="F:long-chain fatty acid transporting porin activity"/>
    <property type="evidence" value="ECO:0007669"/>
    <property type="project" value="TreeGrafter"/>
</dbReference>
<keyword evidence="7" id="KW-0998">Cell outer membrane</keyword>
<evidence type="ECO:0008006" key="11">
    <source>
        <dbReference type="Google" id="ProtNLM"/>
    </source>
</evidence>